<feature type="chain" id="PRO_5039224437" evidence="1">
    <location>
        <begin position="19"/>
        <end position="251"/>
    </location>
</feature>
<gene>
    <name evidence="2" type="ORF">GCM10010124_25400</name>
</gene>
<evidence type="ECO:0000256" key="1">
    <source>
        <dbReference type="SAM" id="SignalP"/>
    </source>
</evidence>
<dbReference type="EMBL" id="BMQC01000008">
    <property type="protein sequence ID" value="GGK31517.1"/>
    <property type="molecule type" value="Genomic_DNA"/>
</dbReference>
<evidence type="ECO:0000313" key="2">
    <source>
        <dbReference type="EMBL" id="GGK31517.1"/>
    </source>
</evidence>
<dbReference type="SUPFAM" id="SSF52540">
    <property type="entry name" value="P-loop containing nucleoside triphosphate hydrolases"/>
    <property type="match status" value="1"/>
</dbReference>
<dbReference type="Proteomes" id="UP000662200">
    <property type="component" value="Unassembled WGS sequence"/>
</dbReference>
<organism evidence="2 3">
    <name type="scientific">Pilimelia terevasa</name>
    <dbReference type="NCBI Taxonomy" id="53372"/>
    <lineage>
        <taxon>Bacteria</taxon>
        <taxon>Bacillati</taxon>
        <taxon>Actinomycetota</taxon>
        <taxon>Actinomycetes</taxon>
        <taxon>Micromonosporales</taxon>
        <taxon>Micromonosporaceae</taxon>
        <taxon>Pilimelia</taxon>
    </lineage>
</organism>
<dbReference type="InterPro" id="IPR027417">
    <property type="entry name" value="P-loop_NTPase"/>
</dbReference>
<keyword evidence="3" id="KW-1185">Reference proteome</keyword>
<comment type="caution">
    <text evidence="2">The sequence shown here is derived from an EMBL/GenBank/DDBJ whole genome shotgun (WGS) entry which is preliminary data.</text>
</comment>
<proteinExistence type="predicted"/>
<feature type="signal peptide" evidence="1">
    <location>
        <begin position="1"/>
        <end position="18"/>
    </location>
</feature>
<sequence>MAVIALCSAKGSPGVSLAALALTLSWPAPVVLAEADPAGGDALAGFLAGQVTADRGTAELAVANARGRLRDEFDSNLIDLAPPAERKLLLPGVASPVAAEVVADIGADLADLFADLGRGRDATDVIVDCGRITAPHVLWPVIAAADLAVLVVRSTLPSLAHAQHGLAQLDAARADAVPVELLVMDDGPYVREAGRRLDAPVLDVWPWAPRAARRLSFGGSLGRGNRLMIEAQRTARALHTRIRSSAVAHVR</sequence>
<evidence type="ECO:0000313" key="3">
    <source>
        <dbReference type="Proteomes" id="UP000662200"/>
    </source>
</evidence>
<dbReference type="AlphaFoldDB" id="A0A8J3BV01"/>
<name>A0A8J3BV01_9ACTN</name>
<protein>
    <submittedName>
        <fullName evidence="2">Uncharacterized protein</fullName>
    </submittedName>
</protein>
<dbReference type="Gene3D" id="3.40.50.300">
    <property type="entry name" value="P-loop containing nucleotide triphosphate hydrolases"/>
    <property type="match status" value="1"/>
</dbReference>
<keyword evidence="1" id="KW-0732">Signal</keyword>
<dbReference type="RefSeq" id="WP_189114502.1">
    <property type="nucleotide sequence ID" value="NZ_BMQC01000008.1"/>
</dbReference>
<reference evidence="2" key="2">
    <citation type="submission" date="2020-09" db="EMBL/GenBank/DDBJ databases">
        <authorList>
            <person name="Sun Q."/>
            <person name="Ohkuma M."/>
        </authorList>
    </citation>
    <scope>NUCLEOTIDE SEQUENCE</scope>
    <source>
        <strain evidence="2">JCM 3091</strain>
    </source>
</reference>
<accession>A0A8J3BV01</accession>
<reference evidence="2" key="1">
    <citation type="journal article" date="2014" name="Int. J. Syst. Evol. Microbiol.">
        <title>Complete genome sequence of Corynebacterium casei LMG S-19264T (=DSM 44701T), isolated from a smear-ripened cheese.</title>
        <authorList>
            <consortium name="US DOE Joint Genome Institute (JGI-PGF)"/>
            <person name="Walter F."/>
            <person name="Albersmeier A."/>
            <person name="Kalinowski J."/>
            <person name="Ruckert C."/>
        </authorList>
    </citation>
    <scope>NUCLEOTIDE SEQUENCE</scope>
    <source>
        <strain evidence="2">JCM 3091</strain>
    </source>
</reference>